<proteinExistence type="predicted"/>
<dbReference type="GO" id="GO:0009898">
    <property type="term" value="C:cytoplasmic side of plasma membrane"/>
    <property type="evidence" value="ECO:0007669"/>
    <property type="project" value="TreeGrafter"/>
</dbReference>
<dbReference type="InterPro" id="IPR050625">
    <property type="entry name" value="ParA/MinD_ATPase"/>
</dbReference>
<name>A0A1W1Y583_9BURK</name>
<dbReference type="InterPro" id="IPR027417">
    <property type="entry name" value="P-loop_NTPase"/>
</dbReference>
<dbReference type="Pfam" id="PF13614">
    <property type="entry name" value="AAA_31"/>
    <property type="match status" value="1"/>
</dbReference>
<dbReference type="GO" id="GO:0005524">
    <property type="term" value="F:ATP binding"/>
    <property type="evidence" value="ECO:0007669"/>
    <property type="project" value="TreeGrafter"/>
</dbReference>
<dbReference type="RefSeq" id="WP_084282089.1">
    <property type="nucleotide sequence ID" value="NZ_FWXJ01000001.1"/>
</dbReference>
<dbReference type="SUPFAM" id="SSF52540">
    <property type="entry name" value="P-loop containing nucleoside triphosphate hydrolases"/>
    <property type="match status" value="1"/>
</dbReference>
<dbReference type="EMBL" id="FWXJ01000001">
    <property type="protein sequence ID" value="SMC30888.1"/>
    <property type="molecule type" value="Genomic_DNA"/>
</dbReference>
<organism evidence="2 3">
    <name type="scientific">Polynucleobacter kasalickyi</name>
    <dbReference type="NCBI Taxonomy" id="1938817"/>
    <lineage>
        <taxon>Bacteria</taxon>
        <taxon>Pseudomonadati</taxon>
        <taxon>Pseudomonadota</taxon>
        <taxon>Betaproteobacteria</taxon>
        <taxon>Burkholderiales</taxon>
        <taxon>Burkholderiaceae</taxon>
        <taxon>Polynucleobacter</taxon>
    </lineage>
</organism>
<gene>
    <name evidence="2" type="ORF">SAMN06296008_101302</name>
</gene>
<dbReference type="AlphaFoldDB" id="A0A1W1Y583"/>
<reference evidence="2 3" key="1">
    <citation type="submission" date="2017-04" db="EMBL/GenBank/DDBJ databases">
        <authorList>
            <person name="Afonso C.L."/>
            <person name="Miller P.J."/>
            <person name="Scott M.A."/>
            <person name="Spackman E."/>
            <person name="Goraichik I."/>
            <person name="Dimitrov K.M."/>
            <person name="Suarez D.L."/>
            <person name="Swayne D.E."/>
        </authorList>
    </citation>
    <scope>NUCLEOTIDE SEQUENCE [LARGE SCALE GENOMIC DNA]</scope>
    <source>
        <strain evidence="2 3">VK13</strain>
    </source>
</reference>
<accession>A0A1W1Y583</accession>
<evidence type="ECO:0000313" key="3">
    <source>
        <dbReference type="Proteomes" id="UP000192708"/>
    </source>
</evidence>
<dbReference type="OrthoDB" id="9768734at2"/>
<sequence>MKNINKQLIINVVASNEEMVKNLQQVFARKPSNDEYIYLTRFDHELRLNRINIEKSNILIVDSEQISQKDLDDISLLNKERIPPTIIYLATAWSEDQLIELMRAGVNEVIHLPLNGTSEDLLDAIERIRQKANIASYYKQRGKIISCISCKGGAGATMVGVNMAYLLSEKYDKKVLFIDLHPQYGDAAYYLTDTIAASNVADIVAQPYLNSVTIAAAAIQVSDNYYLLPSSNSIEKSSGIQPHHIDTLLSVAAYEYDYIFLDVSYTLDSIAMRALDRSDLIYIITQPTLAYLKALVNIYSVFSELSYPSQRMKLVMNKCDVDAALPVEKINQLFSRKVDSEIPYESSVVDESLNAGIPIVKMAKMNAVSHAIENLVNTLEGNNIAEKSESIISKIFHLKAS</sequence>
<evidence type="ECO:0000259" key="1">
    <source>
        <dbReference type="Pfam" id="PF13614"/>
    </source>
</evidence>
<dbReference type="GO" id="GO:0051782">
    <property type="term" value="P:negative regulation of cell division"/>
    <property type="evidence" value="ECO:0007669"/>
    <property type="project" value="TreeGrafter"/>
</dbReference>
<dbReference type="InterPro" id="IPR025669">
    <property type="entry name" value="AAA_dom"/>
</dbReference>
<dbReference type="PANTHER" id="PTHR43384">
    <property type="entry name" value="SEPTUM SITE-DETERMINING PROTEIN MIND HOMOLOG, CHLOROPLASTIC-RELATED"/>
    <property type="match status" value="1"/>
</dbReference>
<dbReference type="GO" id="GO:0005829">
    <property type="term" value="C:cytosol"/>
    <property type="evidence" value="ECO:0007669"/>
    <property type="project" value="TreeGrafter"/>
</dbReference>
<dbReference type="Proteomes" id="UP000192708">
    <property type="component" value="Unassembled WGS sequence"/>
</dbReference>
<dbReference type="STRING" id="1938817.SAMN06296008_101302"/>
<protein>
    <submittedName>
        <fullName evidence="2">Pilus assembly protein CpaE</fullName>
    </submittedName>
</protein>
<feature type="domain" description="AAA" evidence="1">
    <location>
        <begin position="143"/>
        <end position="302"/>
    </location>
</feature>
<keyword evidence="3" id="KW-1185">Reference proteome</keyword>
<evidence type="ECO:0000313" key="2">
    <source>
        <dbReference type="EMBL" id="SMC30888.1"/>
    </source>
</evidence>
<dbReference type="PANTHER" id="PTHR43384:SF13">
    <property type="entry name" value="SLR0110 PROTEIN"/>
    <property type="match status" value="1"/>
</dbReference>
<dbReference type="GO" id="GO:0016887">
    <property type="term" value="F:ATP hydrolysis activity"/>
    <property type="evidence" value="ECO:0007669"/>
    <property type="project" value="TreeGrafter"/>
</dbReference>
<dbReference type="Gene3D" id="3.40.50.300">
    <property type="entry name" value="P-loop containing nucleotide triphosphate hydrolases"/>
    <property type="match status" value="1"/>
</dbReference>